<dbReference type="SUPFAM" id="SSF47095">
    <property type="entry name" value="HMG-box"/>
    <property type="match status" value="1"/>
</dbReference>
<keyword evidence="1" id="KW-0238">DNA-binding</keyword>
<protein>
    <submittedName>
        <fullName evidence="4">HMG box domain-containing protein</fullName>
    </submittedName>
</protein>
<feature type="domain" description="HMG box" evidence="2">
    <location>
        <begin position="3"/>
        <end position="62"/>
    </location>
</feature>
<dbReference type="Gene3D" id="1.10.30.10">
    <property type="entry name" value="High mobility group box domain"/>
    <property type="match status" value="1"/>
</dbReference>
<dbReference type="CDD" id="cd00084">
    <property type="entry name" value="HMG-box_SF"/>
    <property type="match status" value="1"/>
</dbReference>
<dbReference type="AlphaFoldDB" id="A0A914RJ66"/>
<dbReference type="WBParaSite" id="PEQ_0000634001-mRNA-1">
    <property type="protein sequence ID" value="PEQ_0000634001-mRNA-1"/>
    <property type="gene ID" value="PEQ_0000634001"/>
</dbReference>
<accession>A0A914RJ66</accession>
<evidence type="ECO:0000313" key="4">
    <source>
        <dbReference type="WBParaSite" id="PEQ_0000634001-mRNA-1"/>
    </source>
</evidence>
<dbReference type="Proteomes" id="UP000887564">
    <property type="component" value="Unplaced"/>
</dbReference>
<evidence type="ECO:0000259" key="2">
    <source>
        <dbReference type="PROSITE" id="PS50118"/>
    </source>
</evidence>
<dbReference type="PROSITE" id="PS50118">
    <property type="entry name" value="HMG_BOX_2"/>
    <property type="match status" value="1"/>
</dbReference>
<name>A0A914RJ66_PAREQ</name>
<evidence type="ECO:0000256" key="1">
    <source>
        <dbReference type="PROSITE-ProRule" id="PRU00267"/>
    </source>
</evidence>
<organism evidence="3 4">
    <name type="scientific">Parascaris equorum</name>
    <name type="common">Equine roundworm</name>
    <dbReference type="NCBI Taxonomy" id="6256"/>
    <lineage>
        <taxon>Eukaryota</taxon>
        <taxon>Metazoa</taxon>
        <taxon>Ecdysozoa</taxon>
        <taxon>Nematoda</taxon>
        <taxon>Chromadorea</taxon>
        <taxon>Rhabditida</taxon>
        <taxon>Spirurina</taxon>
        <taxon>Ascaridomorpha</taxon>
        <taxon>Ascaridoidea</taxon>
        <taxon>Ascarididae</taxon>
        <taxon>Parascaris</taxon>
    </lineage>
</organism>
<dbReference type="InterPro" id="IPR036910">
    <property type="entry name" value="HMG_box_dom_sf"/>
</dbReference>
<dbReference type="InterPro" id="IPR009071">
    <property type="entry name" value="HMG_box_dom"/>
</dbReference>
<sequence>MTKKRRSNGFMYFAEAMRATYEAENSANQLSTKRLMERANKDWKAMNDEQREKWIAECRRLRLFEQLRNKNCCIKNDLPEMKANIGQGMRFADHGFSSIAQTSNHLDVNRACLRIANQLRGCWSNLILVPASQYQDVAASLLWIKKKRDIAWKSIPYEFFAPALRK</sequence>
<feature type="DNA-binding region" description="HMG box" evidence="1">
    <location>
        <begin position="3"/>
        <end position="62"/>
    </location>
</feature>
<keyword evidence="3" id="KW-1185">Reference proteome</keyword>
<evidence type="ECO:0000313" key="3">
    <source>
        <dbReference type="Proteomes" id="UP000887564"/>
    </source>
</evidence>
<keyword evidence="1" id="KW-0539">Nucleus</keyword>
<dbReference type="GO" id="GO:0003677">
    <property type="term" value="F:DNA binding"/>
    <property type="evidence" value="ECO:0007669"/>
    <property type="project" value="UniProtKB-UniRule"/>
</dbReference>
<reference evidence="4" key="1">
    <citation type="submission" date="2022-11" db="UniProtKB">
        <authorList>
            <consortium name="WormBaseParasite"/>
        </authorList>
    </citation>
    <scope>IDENTIFICATION</scope>
</reference>
<proteinExistence type="predicted"/>
<dbReference type="Pfam" id="PF00505">
    <property type="entry name" value="HMG_box"/>
    <property type="match status" value="1"/>
</dbReference>
<dbReference type="GO" id="GO:0005634">
    <property type="term" value="C:nucleus"/>
    <property type="evidence" value="ECO:0007669"/>
    <property type="project" value="UniProtKB-UniRule"/>
</dbReference>